<reference evidence="2 3" key="1">
    <citation type="journal article" date="2020" name="Microorganisms">
        <title>Osmotic Adaptation and Compatible Solute Biosynthesis of Phototrophic Bacteria as Revealed from Genome Analyses.</title>
        <authorList>
            <person name="Imhoff J.F."/>
            <person name="Rahn T."/>
            <person name="Kunzel S."/>
            <person name="Keller A."/>
            <person name="Neulinger S.C."/>
        </authorList>
    </citation>
    <scope>NUCLEOTIDE SEQUENCE [LARGE SCALE GENOMIC DNA]</scope>
    <source>
        <strain evidence="2 3">DSM 9895</strain>
    </source>
</reference>
<comment type="caution">
    <text evidence="2">The sequence shown here is derived from an EMBL/GenBank/DDBJ whole genome shotgun (WGS) entry which is preliminary data.</text>
</comment>
<keyword evidence="3" id="KW-1185">Reference proteome</keyword>
<dbReference type="GO" id="GO:0003677">
    <property type="term" value="F:DNA binding"/>
    <property type="evidence" value="ECO:0007669"/>
    <property type="project" value="UniProtKB-KW"/>
</dbReference>
<evidence type="ECO:0000259" key="1">
    <source>
        <dbReference type="Pfam" id="PF13467"/>
    </source>
</evidence>
<proteinExistence type="predicted"/>
<dbReference type="InterPro" id="IPR038268">
    <property type="entry name" value="RHH_sf"/>
</dbReference>
<evidence type="ECO:0000313" key="2">
    <source>
        <dbReference type="EMBL" id="MBK1670523.1"/>
    </source>
</evidence>
<feature type="domain" description="Ribbon-helix-helix" evidence="1">
    <location>
        <begin position="15"/>
        <end position="83"/>
    </location>
</feature>
<dbReference type="Gene3D" id="1.10.3990.20">
    <property type="entry name" value="protein bp1543"/>
    <property type="match status" value="1"/>
</dbReference>
<dbReference type="Proteomes" id="UP001296873">
    <property type="component" value="Unassembled WGS sequence"/>
</dbReference>
<keyword evidence="2" id="KW-0238">DNA-binding</keyword>
<protein>
    <submittedName>
        <fullName evidence="2">DNA-binding protein</fullName>
    </submittedName>
</protein>
<dbReference type="Pfam" id="PF13467">
    <property type="entry name" value="RHH_4"/>
    <property type="match status" value="1"/>
</dbReference>
<dbReference type="InterPro" id="IPR027373">
    <property type="entry name" value="RHH_dom"/>
</dbReference>
<evidence type="ECO:0000313" key="3">
    <source>
        <dbReference type="Proteomes" id="UP001296873"/>
    </source>
</evidence>
<gene>
    <name evidence="2" type="ORF">CKO28_21090</name>
</gene>
<accession>A0ABS1DLA7</accession>
<name>A0ABS1DLA7_9PROT</name>
<dbReference type="EMBL" id="NRRL01000099">
    <property type="protein sequence ID" value="MBK1670523.1"/>
    <property type="molecule type" value="Genomic_DNA"/>
</dbReference>
<sequence>MCNIFAGQDPATYACVTRSVRLSGHVTSIRLEAQFWDILDEIARYQGLTTPRFLSKLYDEALEIHGEVGNFTSLLRNACVIYLRQSQSVPDARDLLESV</sequence>
<dbReference type="RefSeq" id="WP_200342887.1">
    <property type="nucleotide sequence ID" value="NZ_NRRL01000099.1"/>
</dbReference>
<organism evidence="2 3">
    <name type="scientific">Rhodovibrio sodomensis</name>
    <dbReference type="NCBI Taxonomy" id="1088"/>
    <lineage>
        <taxon>Bacteria</taxon>
        <taxon>Pseudomonadati</taxon>
        <taxon>Pseudomonadota</taxon>
        <taxon>Alphaproteobacteria</taxon>
        <taxon>Rhodospirillales</taxon>
        <taxon>Rhodovibrionaceae</taxon>
        <taxon>Rhodovibrio</taxon>
    </lineage>
</organism>